<organism evidence="7 8">
    <name type="scientific">Clostridium faecium</name>
    <dbReference type="NCBI Taxonomy" id="2762223"/>
    <lineage>
        <taxon>Bacteria</taxon>
        <taxon>Bacillati</taxon>
        <taxon>Bacillota</taxon>
        <taxon>Clostridia</taxon>
        <taxon>Eubacteriales</taxon>
        <taxon>Clostridiaceae</taxon>
        <taxon>Clostridium</taxon>
    </lineage>
</organism>
<protein>
    <submittedName>
        <fullName evidence="7">Recombinase family protein</fullName>
    </submittedName>
</protein>
<dbReference type="InterPro" id="IPR050639">
    <property type="entry name" value="SSR_resolvase"/>
</dbReference>
<dbReference type="RefSeq" id="WP_191738793.1">
    <property type="nucleotide sequence ID" value="NZ_JACSQB010000018.1"/>
</dbReference>
<feature type="active site" description="O-(5'-phospho-DNA)-serine intermediate" evidence="5">
    <location>
        <position position="11"/>
    </location>
</feature>
<evidence type="ECO:0000256" key="3">
    <source>
        <dbReference type="ARBA" id="ARBA00023125"/>
    </source>
</evidence>
<dbReference type="InterPro" id="IPR006119">
    <property type="entry name" value="Resolv_N"/>
</dbReference>
<keyword evidence="8" id="KW-1185">Reference proteome</keyword>
<evidence type="ECO:0000256" key="2">
    <source>
        <dbReference type="ARBA" id="ARBA00022908"/>
    </source>
</evidence>
<keyword evidence="3" id="KW-0238">DNA-binding</keyword>
<feature type="domain" description="Resolvase/invertase-type recombinase catalytic" evidence="6">
    <location>
        <begin position="3"/>
        <end position="151"/>
    </location>
</feature>
<dbReference type="PANTHER" id="PTHR30461:SF26">
    <property type="entry name" value="RESOLVASE HOMOLOG YNEB"/>
    <property type="match status" value="1"/>
</dbReference>
<dbReference type="CDD" id="cd03768">
    <property type="entry name" value="SR_ResInv"/>
    <property type="match status" value="1"/>
</dbReference>
<evidence type="ECO:0000256" key="5">
    <source>
        <dbReference type="PROSITE-ProRule" id="PRU10137"/>
    </source>
</evidence>
<gene>
    <name evidence="7" type="ORF">H9637_01980</name>
</gene>
<dbReference type="Pfam" id="PF00239">
    <property type="entry name" value="Resolvase"/>
    <property type="match status" value="1"/>
</dbReference>
<sequence>MGKIYGYARVSTKGQKLDRQIVELKNYNPNIIIFTDKKSGRDFDRKEYEILKRIVDPGDTVVVKEMERFGRNKKAIKEELEYFNKKGVRVVILDIPTTTMDLSSMEEGIAKEMIKMITNILIEVLATVAETDYKKIKTRQAEGIAVAKEKGKHLGRPKAKYPPLWEMCYTQWKNKENGITAKECMEQLGLKRTTFYKLVKEFEKTHE</sequence>
<dbReference type="SMART" id="SM00857">
    <property type="entry name" value="Resolvase"/>
    <property type="match status" value="1"/>
</dbReference>
<evidence type="ECO:0000313" key="8">
    <source>
        <dbReference type="Proteomes" id="UP000627166"/>
    </source>
</evidence>
<comment type="caution">
    <text evidence="7">The sequence shown here is derived from an EMBL/GenBank/DDBJ whole genome shotgun (WGS) entry which is preliminary data.</text>
</comment>
<dbReference type="InterPro" id="IPR006118">
    <property type="entry name" value="Recombinase_CS"/>
</dbReference>
<evidence type="ECO:0000256" key="1">
    <source>
        <dbReference type="ARBA" id="ARBA00009913"/>
    </source>
</evidence>
<proteinExistence type="inferred from homology"/>
<evidence type="ECO:0000259" key="6">
    <source>
        <dbReference type="PROSITE" id="PS51736"/>
    </source>
</evidence>
<dbReference type="PROSITE" id="PS51736">
    <property type="entry name" value="RECOMBINASES_3"/>
    <property type="match status" value="1"/>
</dbReference>
<dbReference type="Proteomes" id="UP000627166">
    <property type="component" value="Unassembled WGS sequence"/>
</dbReference>
<dbReference type="EMBL" id="JACSQB010000018">
    <property type="protein sequence ID" value="MBD8045819.1"/>
    <property type="molecule type" value="Genomic_DNA"/>
</dbReference>
<keyword evidence="2" id="KW-0229">DNA integration</keyword>
<dbReference type="InterPro" id="IPR036162">
    <property type="entry name" value="Resolvase-like_N_sf"/>
</dbReference>
<dbReference type="PROSITE" id="PS00397">
    <property type="entry name" value="RECOMBINASES_1"/>
    <property type="match status" value="1"/>
</dbReference>
<name>A0ABR8YPH8_9CLOT</name>
<keyword evidence="4" id="KW-0233">DNA recombination</keyword>
<comment type="similarity">
    <text evidence="1">Belongs to the site-specific recombinase resolvase family.</text>
</comment>
<reference evidence="7 8" key="1">
    <citation type="submission" date="2020-08" db="EMBL/GenBank/DDBJ databases">
        <title>A Genomic Blueprint of the Chicken Gut Microbiome.</title>
        <authorList>
            <person name="Gilroy R."/>
            <person name="Ravi A."/>
            <person name="Getino M."/>
            <person name="Pursley I."/>
            <person name="Horton D.L."/>
            <person name="Alikhan N.-F."/>
            <person name="Baker D."/>
            <person name="Gharbi K."/>
            <person name="Hall N."/>
            <person name="Watson M."/>
            <person name="Adriaenssens E.M."/>
            <person name="Foster-Nyarko E."/>
            <person name="Jarju S."/>
            <person name="Secka A."/>
            <person name="Antonio M."/>
            <person name="Oren A."/>
            <person name="Chaudhuri R."/>
            <person name="La Ragione R.M."/>
            <person name="Hildebrand F."/>
            <person name="Pallen M.J."/>
        </authorList>
    </citation>
    <scope>NUCLEOTIDE SEQUENCE [LARGE SCALE GENOMIC DNA]</scope>
    <source>
        <strain evidence="7 8">N37</strain>
    </source>
</reference>
<accession>A0ABR8YPH8</accession>
<dbReference type="Gene3D" id="3.40.50.1390">
    <property type="entry name" value="Resolvase, N-terminal catalytic domain"/>
    <property type="match status" value="1"/>
</dbReference>
<evidence type="ECO:0000256" key="4">
    <source>
        <dbReference type="ARBA" id="ARBA00023172"/>
    </source>
</evidence>
<dbReference type="PANTHER" id="PTHR30461">
    <property type="entry name" value="DNA-INVERTASE FROM LAMBDOID PROPHAGE"/>
    <property type="match status" value="1"/>
</dbReference>
<evidence type="ECO:0000313" key="7">
    <source>
        <dbReference type="EMBL" id="MBD8045819.1"/>
    </source>
</evidence>
<dbReference type="SUPFAM" id="SSF53041">
    <property type="entry name" value="Resolvase-like"/>
    <property type="match status" value="1"/>
</dbReference>